<dbReference type="EMBL" id="OBEL01000007">
    <property type="protein sequence ID" value="SNZ21210.1"/>
    <property type="molecule type" value="Genomic_DNA"/>
</dbReference>
<evidence type="ECO:0000313" key="2">
    <source>
        <dbReference type="Proteomes" id="UP000219439"/>
    </source>
</evidence>
<organism evidence="1 2">
    <name type="scientific">Cohaesibacter gelatinilyticus</name>
    <dbReference type="NCBI Taxonomy" id="372072"/>
    <lineage>
        <taxon>Bacteria</taxon>
        <taxon>Pseudomonadati</taxon>
        <taxon>Pseudomonadota</taxon>
        <taxon>Alphaproteobacteria</taxon>
        <taxon>Hyphomicrobiales</taxon>
        <taxon>Cohaesibacteraceae</taxon>
    </lineage>
</organism>
<keyword evidence="2" id="KW-1185">Reference proteome</keyword>
<name>A0A285PHJ9_9HYPH</name>
<dbReference type="AlphaFoldDB" id="A0A285PHJ9"/>
<dbReference type="PROSITE" id="PS51257">
    <property type="entry name" value="PROKAR_LIPOPROTEIN"/>
    <property type="match status" value="1"/>
</dbReference>
<protein>
    <submittedName>
        <fullName evidence="1">Uncharacterized protein</fullName>
    </submittedName>
</protein>
<accession>A0A285PHJ9</accession>
<dbReference type="Proteomes" id="UP000219439">
    <property type="component" value="Unassembled WGS sequence"/>
</dbReference>
<gene>
    <name evidence="1" type="ORF">SAMN06265368_4327</name>
</gene>
<evidence type="ECO:0000313" key="1">
    <source>
        <dbReference type="EMBL" id="SNZ21210.1"/>
    </source>
</evidence>
<sequence>MPNRLILLGPVIAMTTLGACTSSDNSLEDARYMSCTELARNIGRQEQRKEDALIDGIGDDIDMIISKTDEDKTASTISGMINDLDEHDADQSLKQLNQIFRQKGCV</sequence>
<reference evidence="1" key="1">
    <citation type="submission" date="2017-09" db="EMBL/GenBank/DDBJ databases">
        <authorList>
            <person name="Ehlers B."/>
            <person name="Leendertz F.H."/>
        </authorList>
    </citation>
    <scope>NUCLEOTIDE SEQUENCE [LARGE SCALE GENOMIC DNA]</scope>
    <source>
        <strain evidence="1">DSM 18289</strain>
    </source>
</reference>
<proteinExistence type="predicted"/>